<gene>
    <name evidence="2" type="ORF">BTO28_07135</name>
</gene>
<keyword evidence="3" id="KW-1185">Reference proteome</keyword>
<dbReference type="Proteomes" id="UP000188613">
    <property type="component" value="Unassembled WGS sequence"/>
</dbReference>
<dbReference type="EMBL" id="MSFI01000009">
    <property type="protein sequence ID" value="OMP67707.1"/>
    <property type="molecule type" value="Genomic_DNA"/>
</dbReference>
<feature type="region of interest" description="Disordered" evidence="1">
    <location>
        <begin position="94"/>
        <end position="118"/>
    </location>
</feature>
<feature type="compositionally biased region" description="Basic and acidic residues" evidence="1">
    <location>
        <begin position="46"/>
        <end position="61"/>
    </location>
</feature>
<dbReference type="AlphaFoldDB" id="A0A1V2A9T2"/>
<feature type="compositionally biased region" description="Basic and acidic residues" evidence="1">
    <location>
        <begin position="105"/>
        <end position="114"/>
    </location>
</feature>
<organism evidence="2 3">
    <name type="scientific">Domibacillus epiphyticus</name>
    <dbReference type="NCBI Taxonomy" id="1714355"/>
    <lineage>
        <taxon>Bacteria</taxon>
        <taxon>Bacillati</taxon>
        <taxon>Bacillota</taxon>
        <taxon>Bacilli</taxon>
        <taxon>Bacillales</taxon>
        <taxon>Bacillaceae</taxon>
        <taxon>Domibacillus</taxon>
    </lineage>
</organism>
<protein>
    <recommendedName>
        <fullName evidence="4">Stage III sporulation protein AG</fullName>
    </recommendedName>
</protein>
<accession>A0A1V2A9T2</accession>
<comment type="caution">
    <text evidence="2">The sequence shown here is derived from an EMBL/GenBank/DDBJ whole genome shotgun (WGS) entry which is preliminary data.</text>
</comment>
<name>A0A1V2A9T2_9BACI</name>
<sequence>MSERKRLFSFLQKGKADKPLKWAAILLGGGIALMALGDLQGADPPENEKKTDKETTSEVDVKSAYERELTMALNEIAGAKNVSVIVNLASSERKVLEKNTSSSKGSDDETKEEQMAVVRSGDAENPVILEVRKPEIQGVLIVAEGAEKVQVKKRIIEAVTRVLGVPVHRVAVMPGKNGGE</sequence>
<proteinExistence type="predicted"/>
<evidence type="ECO:0008006" key="4">
    <source>
        <dbReference type="Google" id="ProtNLM"/>
    </source>
</evidence>
<feature type="region of interest" description="Disordered" evidence="1">
    <location>
        <begin position="41"/>
        <end position="61"/>
    </location>
</feature>
<dbReference type="OrthoDB" id="2381602at2"/>
<evidence type="ECO:0000313" key="2">
    <source>
        <dbReference type="EMBL" id="OMP67707.1"/>
    </source>
</evidence>
<evidence type="ECO:0000313" key="3">
    <source>
        <dbReference type="Proteomes" id="UP000188613"/>
    </source>
</evidence>
<evidence type="ECO:0000256" key="1">
    <source>
        <dbReference type="SAM" id="MobiDB-lite"/>
    </source>
</evidence>
<reference evidence="2 3" key="1">
    <citation type="submission" date="2016-12" db="EMBL/GenBank/DDBJ databases">
        <title>Domibacillus sp. SAB 38T whole genome sequencing.</title>
        <authorList>
            <person name="Verma A."/>
            <person name="Ojha A.K."/>
            <person name="Krishnamurthi S."/>
        </authorList>
    </citation>
    <scope>NUCLEOTIDE SEQUENCE [LARGE SCALE GENOMIC DNA]</scope>
    <source>
        <strain evidence="2 3">SAB 38</strain>
    </source>
</reference>
<dbReference type="RefSeq" id="WP_076764840.1">
    <property type="nucleotide sequence ID" value="NZ_MSFI01000009.1"/>
</dbReference>
<dbReference type="STRING" id="1714355.BTO28_07135"/>